<comment type="caution">
    <text evidence="1">The sequence shown here is derived from an EMBL/GenBank/DDBJ whole genome shotgun (WGS) entry which is preliminary data.</text>
</comment>
<dbReference type="AlphaFoldDB" id="A0A5C4R8I5"/>
<protein>
    <submittedName>
        <fullName evidence="1">Uncharacterized protein</fullName>
    </submittedName>
</protein>
<reference evidence="1 2" key="1">
    <citation type="submission" date="2019-06" db="EMBL/GenBank/DDBJ databases">
        <authorList>
            <person name="Li J."/>
        </authorList>
    </citation>
    <scope>NUCLEOTIDE SEQUENCE [LARGE SCALE GENOMIC DNA]</scope>
    <source>
        <strain evidence="1 2">CGMCC 1.8012</strain>
    </source>
</reference>
<evidence type="ECO:0000313" key="2">
    <source>
        <dbReference type="Proteomes" id="UP000304880"/>
    </source>
</evidence>
<dbReference type="RefSeq" id="WP_139598043.1">
    <property type="nucleotide sequence ID" value="NZ_VDDC01000009.1"/>
</dbReference>
<gene>
    <name evidence="1" type="ORF">FHD67_05055</name>
</gene>
<accession>A0A5C4R8I5</accession>
<organism evidence="1 2">
    <name type="scientific">Paracoccus haeundaensis</name>
    <dbReference type="NCBI Taxonomy" id="225362"/>
    <lineage>
        <taxon>Bacteria</taxon>
        <taxon>Pseudomonadati</taxon>
        <taxon>Pseudomonadota</taxon>
        <taxon>Alphaproteobacteria</taxon>
        <taxon>Rhodobacterales</taxon>
        <taxon>Paracoccaceae</taxon>
        <taxon>Paracoccus</taxon>
    </lineage>
</organism>
<keyword evidence="2" id="KW-1185">Reference proteome</keyword>
<dbReference type="EMBL" id="VDDC01000009">
    <property type="protein sequence ID" value="TNH40250.1"/>
    <property type="molecule type" value="Genomic_DNA"/>
</dbReference>
<evidence type="ECO:0000313" key="1">
    <source>
        <dbReference type="EMBL" id="TNH40250.1"/>
    </source>
</evidence>
<dbReference type="Proteomes" id="UP000304880">
    <property type="component" value="Unassembled WGS sequence"/>
</dbReference>
<name>A0A5C4R8I5_9RHOB</name>
<sequence length="149" mass="16407">MLDIKASVRISFLSLDGILRAVFFPHAGHLPSNWVSISMMDQKHCGSGWIWKEAANSGPSLRSAHRGNASGICMVRRADHGLPGRSVADQRHYTLEMVGVASRADPVCAQRPLADQTRVIFDVEVEREWNGDLGSRTHGQSPFKSIIKS</sequence>
<proteinExistence type="predicted"/>